<dbReference type="GO" id="GO:0005524">
    <property type="term" value="F:ATP binding"/>
    <property type="evidence" value="ECO:0007669"/>
    <property type="project" value="UniProtKB-KW"/>
</dbReference>
<dbReference type="InterPro" id="IPR008925">
    <property type="entry name" value="aa_tRNA-synth_I_cd-bd_sf"/>
</dbReference>
<dbReference type="Proteomes" id="UP000276991">
    <property type="component" value="Unassembled WGS sequence"/>
</dbReference>
<evidence type="ECO:0000313" key="8">
    <source>
        <dbReference type="EMBL" id="VBB27026.1"/>
    </source>
</evidence>
<keyword evidence="3" id="KW-0547">Nucleotide-binding</keyword>
<dbReference type="GO" id="GO:0006424">
    <property type="term" value="P:glutamyl-tRNA aminoacylation"/>
    <property type="evidence" value="ECO:0007669"/>
    <property type="project" value="TreeGrafter"/>
</dbReference>
<evidence type="ECO:0000256" key="1">
    <source>
        <dbReference type="ARBA" id="ARBA00007894"/>
    </source>
</evidence>
<dbReference type="Pfam" id="PF19269">
    <property type="entry name" value="Anticodon_2"/>
    <property type="match status" value="1"/>
</dbReference>
<reference evidence="8 9" key="1">
    <citation type="submission" date="2018-08" db="EMBL/GenBank/DDBJ databases">
        <authorList>
            <person name="Laetsch R D."/>
            <person name="Stevens L."/>
            <person name="Kumar S."/>
            <person name="Blaxter L. M."/>
        </authorList>
    </citation>
    <scope>NUCLEOTIDE SEQUENCE [LARGE SCALE GENOMIC DNA]</scope>
</reference>
<name>A0A498SDA1_ACAVI</name>
<dbReference type="SUPFAM" id="SSF48163">
    <property type="entry name" value="An anticodon-binding domain of class I aminoacyl-tRNA synthetases"/>
    <property type="match status" value="1"/>
</dbReference>
<evidence type="ECO:0000256" key="5">
    <source>
        <dbReference type="ARBA" id="ARBA00022917"/>
    </source>
</evidence>
<comment type="similarity">
    <text evidence="1">Belongs to the class-I aminoacyl-tRNA synthetase family. Glutamate--tRNA ligase type 1 subfamily.</text>
</comment>
<protein>
    <recommendedName>
        <fullName evidence="7">Aminoacyl-tRNA synthetase class I anticodon-binding domain-containing protein</fullName>
    </recommendedName>
</protein>
<evidence type="ECO:0000259" key="7">
    <source>
        <dbReference type="Pfam" id="PF19269"/>
    </source>
</evidence>
<dbReference type="InterPro" id="IPR020751">
    <property type="entry name" value="aa-tRNA-synth_I_codon-bd_sub2"/>
</dbReference>
<sequence length="248" mass="28818">MVVSCVDSSSIDAFVEFYDIDKGYLPIAVLNYLCRNGSGIRDFDVSKLYTLDEMIRKFDFHLIGRRNIMLDQLVLDAYGYKAIQNADFNKQLVPEIMRRLQRSFPEAASELIANPDYVNKVLDLFRRMDQKLCYLEQLTDSDFKYYFLRPNSPEKTVYEFDPHIVSSILNDFMDCEDWSMDCMKALASTHGIKCAQIFQIIRLALIDCQSGPPIMELLEFFGKKECLKRFSVMVEMLKESKWSSTSTV</sequence>
<evidence type="ECO:0000256" key="3">
    <source>
        <dbReference type="ARBA" id="ARBA00022741"/>
    </source>
</evidence>
<organism evidence="8 9">
    <name type="scientific">Acanthocheilonema viteae</name>
    <name type="common">Filarial nematode worm</name>
    <name type="synonym">Dipetalonema viteae</name>
    <dbReference type="NCBI Taxonomy" id="6277"/>
    <lineage>
        <taxon>Eukaryota</taxon>
        <taxon>Metazoa</taxon>
        <taxon>Ecdysozoa</taxon>
        <taxon>Nematoda</taxon>
        <taxon>Chromadorea</taxon>
        <taxon>Rhabditida</taxon>
        <taxon>Spirurina</taxon>
        <taxon>Spiruromorpha</taxon>
        <taxon>Filarioidea</taxon>
        <taxon>Onchocercidae</taxon>
        <taxon>Acanthocheilonema</taxon>
    </lineage>
</organism>
<evidence type="ECO:0000256" key="4">
    <source>
        <dbReference type="ARBA" id="ARBA00022840"/>
    </source>
</evidence>
<keyword evidence="5" id="KW-0648">Protein biosynthesis</keyword>
<gene>
    <name evidence="8" type="ORF">NAV_LOCUS1856</name>
</gene>
<dbReference type="OrthoDB" id="428822at2759"/>
<dbReference type="GO" id="GO:0004818">
    <property type="term" value="F:glutamate-tRNA ligase activity"/>
    <property type="evidence" value="ECO:0007669"/>
    <property type="project" value="TreeGrafter"/>
</dbReference>
<dbReference type="GO" id="GO:0005739">
    <property type="term" value="C:mitochondrion"/>
    <property type="evidence" value="ECO:0007669"/>
    <property type="project" value="TreeGrafter"/>
</dbReference>
<keyword evidence="9" id="KW-1185">Reference proteome</keyword>
<dbReference type="EMBL" id="UPTC01000170">
    <property type="protein sequence ID" value="VBB27026.1"/>
    <property type="molecule type" value="Genomic_DNA"/>
</dbReference>
<keyword evidence="6" id="KW-0030">Aminoacyl-tRNA synthetase</keyword>
<dbReference type="InterPro" id="IPR049940">
    <property type="entry name" value="GluQ/Sye"/>
</dbReference>
<feature type="domain" description="Aminoacyl-tRNA synthetase class I anticodon-binding" evidence="7">
    <location>
        <begin position="144"/>
        <end position="230"/>
    </location>
</feature>
<dbReference type="Gene3D" id="1.10.1160.10">
    <property type="entry name" value="Glutamyl-trna Synthetase, Domain 2"/>
    <property type="match status" value="1"/>
</dbReference>
<accession>A0A498SDA1</accession>
<keyword evidence="2" id="KW-0436">Ligase</keyword>
<evidence type="ECO:0000313" key="9">
    <source>
        <dbReference type="Proteomes" id="UP000276991"/>
    </source>
</evidence>
<evidence type="ECO:0000256" key="6">
    <source>
        <dbReference type="ARBA" id="ARBA00023146"/>
    </source>
</evidence>
<keyword evidence="4" id="KW-0067">ATP-binding</keyword>
<dbReference type="STRING" id="6277.A0A498SDA1"/>
<proteinExistence type="inferred from homology"/>
<dbReference type="PANTHER" id="PTHR43311:SF2">
    <property type="entry name" value="GLUTAMATE--TRNA LIGASE, MITOCHONDRIAL-RELATED"/>
    <property type="match status" value="1"/>
</dbReference>
<dbReference type="AlphaFoldDB" id="A0A498SDA1"/>
<dbReference type="InterPro" id="IPR045462">
    <property type="entry name" value="aa-tRNA-synth_I_cd-bd"/>
</dbReference>
<dbReference type="Gene3D" id="1.10.10.350">
    <property type="match status" value="1"/>
</dbReference>
<dbReference type="PANTHER" id="PTHR43311">
    <property type="entry name" value="GLUTAMATE--TRNA LIGASE"/>
    <property type="match status" value="1"/>
</dbReference>
<evidence type="ECO:0000256" key="2">
    <source>
        <dbReference type="ARBA" id="ARBA00022598"/>
    </source>
</evidence>
<dbReference type="GO" id="GO:0000049">
    <property type="term" value="F:tRNA binding"/>
    <property type="evidence" value="ECO:0007669"/>
    <property type="project" value="InterPro"/>
</dbReference>
<dbReference type="InterPro" id="IPR020061">
    <property type="entry name" value="Glu_tRNA_lig_a-bdl"/>
</dbReference>